<dbReference type="OrthoDB" id="1698854at2"/>
<proteinExistence type="predicted"/>
<dbReference type="GO" id="GO:0003676">
    <property type="term" value="F:nucleic acid binding"/>
    <property type="evidence" value="ECO:0007669"/>
    <property type="project" value="InterPro"/>
</dbReference>
<name>A0A1I2ED15_9BACI</name>
<feature type="transmembrane region" description="Helical" evidence="1">
    <location>
        <begin position="36"/>
        <end position="59"/>
    </location>
</feature>
<accession>A0A1I2ED15</accession>
<organism evidence="2 3">
    <name type="scientific">Alteribacillus iranensis</name>
    <dbReference type="NCBI Taxonomy" id="930128"/>
    <lineage>
        <taxon>Bacteria</taxon>
        <taxon>Bacillati</taxon>
        <taxon>Bacillota</taxon>
        <taxon>Bacilli</taxon>
        <taxon>Bacillales</taxon>
        <taxon>Bacillaceae</taxon>
        <taxon>Alteribacillus</taxon>
    </lineage>
</organism>
<dbReference type="EMBL" id="FONT01000005">
    <property type="protein sequence ID" value="SFE90130.1"/>
    <property type="molecule type" value="Genomic_DNA"/>
</dbReference>
<keyword evidence="1" id="KW-1133">Transmembrane helix</keyword>
<dbReference type="Proteomes" id="UP000199516">
    <property type="component" value="Unassembled WGS sequence"/>
</dbReference>
<dbReference type="AlphaFoldDB" id="A0A1I2ED15"/>
<sequence length="88" mass="10010">MKLIFGYTVIITIFSFCMMGIDKWKAIRSKHRVPENTLLTLACLGGFGGVIAGIIIFHHKVRKPMFTMLVPIIGVLEIAVFLYFFNFI</sequence>
<dbReference type="STRING" id="930128.SAMN05192532_105247"/>
<dbReference type="InterPro" id="IPR012156">
    <property type="entry name" value="Cold_shock_CspA"/>
</dbReference>
<evidence type="ECO:0000313" key="2">
    <source>
        <dbReference type="EMBL" id="SFE90130.1"/>
    </source>
</evidence>
<evidence type="ECO:0000313" key="3">
    <source>
        <dbReference type="Proteomes" id="UP000199516"/>
    </source>
</evidence>
<keyword evidence="3" id="KW-1185">Reference proteome</keyword>
<dbReference type="RefSeq" id="WP_091662403.1">
    <property type="nucleotide sequence ID" value="NZ_FONT01000005.1"/>
</dbReference>
<evidence type="ECO:0000256" key="1">
    <source>
        <dbReference type="SAM" id="Phobius"/>
    </source>
</evidence>
<dbReference type="PIRSF" id="PIRSF002599">
    <property type="entry name" value="Cold_shock_A"/>
    <property type="match status" value="1"/>
</dbReference>
<keyword evidence="1" id="KW-0812">Transmembrane</keyword>
<protein>
    <submittedName>
        <fullName evidence="2">Uncharacterized membrane protein YsdA, DUF1294 family</fullName>
    </submittedName>
</protein>
<feature type="transmembrane region" description="Helical" evidence="1">
    <location>
        <begin position="65"/>
        <end position="85"/>
    </location>
</feature>
<reference evidence="2 3" key="1">
    <citation type="submission" date="2016-10" db="EMBL/GenBank/DDBJ databases">
        <authorList>
            <person name="de Groot N.N."/>
        </authorList>
    </citation>
    <scope>NUCLEOTIDE SEQUENCE [LARGE SCALE GENOMIC DNA]</scope>
    <source>
        <strain evidence="2 3">DSM 23995</strain>
    </source>
</reference>
<gene>
    <name evidence="2" type="ORF">SAMN05192532_105247</name>
</gene>
<feature type="transmembrane region" description="Helical" evidence="1">
    <location>
        <begin position="6"/>
        <end position="24"/>
    </location>
</feature>
<dbReference type="InterPro" id="IPR010718">
    <property type="entry name" value="DUF1294"/>
</dbReference>
<keyword evidence="1" id="KW-0472">Membrane</keyword>
<dbReference type="Pfam" id="PF06961">
    <property type="entry name" value="DUF1294"/>
    <property type="match status" value="1"/>
</dbReference>